<evidence type="ECO:0000313" key="9">
    <source>
        <dbReference type="RefSeq" id="XP_022242988.1"/>
    </source>
</evidence>
<keyword evidence="4" id="KW-0393">Immunoglobulin domain</keyword>
<dbReference type="InterPro" id="IPR007110">
    <property type="entry name" value="Ig-like_dom"/>
</dbReference>
<dbReference type="Gene3D" id="2.60.40.10">
    <property type="entry name" value="Immunoglobulins"/>
    <property type="match status" value="3"/>
</dbReference>
<sequence length="437" mass="49392">MRRRFSFLNLLACYILSIFGITLQKHVQELGPEPEFTEPIPNATVTVGRNAAIPCVVENLGSYRVAWLRVESKTILTIHQNVITRNYRVDLNHNDKKRWILQIKNAQESDRGFYMCQINTVPMKSQIGYLDVVVPPVIIDGESSSDELVREGFNITLACRAKGYPTPTVTWRREDGQPISAGNWQNRNNQGKTYEGMELSITKVSRLHMGAFLCVASNGVQPSISKRILLHVHFPPMIWVPNQLVGSPLGGSVKMECHTEAFPASINYWTKQKGEMIVDSEKYTVTKEEETYKIHMILIINNVEPEDFGSFRCFAKNSLGSTEGSIRLYEIHMPPSQHASTSRIQSIGGNEIGLRINSDINTQEAAKRMQGGKFNSPNESETKDQWTVVTSPQQIFPDKQSSSSRLKIDLTRHLFLGYLTVVIFLTSESLVFLLINR</sequence>
<dbReference type="SUPFAM" id="SSF48726">
    <property type="entry name" value="Immunoglobulin"/>
    <property type="match status" value="3"/>
</dbReference>
<dbReference type="PROSITE" id="PS50835">
    <property type="entry name" value="IG_LIKE"/>
    <property type="match status" value="3"/>
</dbReference>
<reference evidence="9" key="1">
    <citation type="submission" date="2025-08" db="UniProtKB">
        <authorList>
            <consortium name="RefSeq"/>
        </authorList>
    </citation>
    <scope>IDENTIFICATION</scope>
    <source>
        <tissue evidence="9">Muscle</tissue>
    </source>
</reference>
<evidence type="ECO:0000256" key="4">
    <source>
        <dbReference type="ARBA" id="ARBA00023319"/>
    </source>
</evidence>
<dbReference type="SMART" id="SM00408">
    <property type="entry name" value="IGc2"/>
    <property type="match status" value="3"/>
</dbReference>
<keyword evidence="3" id="KW-1015">Disulfide bond</keyword>
<keyword evidence="8" id="KW-1185">Reference proteome</keyword>
<dbReference type="GeneID" id="106460537"/>
<dbReference type="InterPro" id="IPR036179">
    <property type="entry name" value="Ig-like_dom_sf"/>
</dbReference>
<dbReference type="PANTHER" id="PTHR12231:SF253">
    <property type="entry name" value="DPR-INTERACTING PROTEIN ETA, ISOFORM B-RELATED"/>
    <property type="match status" value="1"/>
</dbReference>
<keyword evidence="5" id="KW-0812">Transmembrane</keyword>
<dbReference type="SMART" id="SM00409">
    <property type="entry name" value="IG"/>
    <property type="match status" value="3"/>
</dbReference>
<feature type="transmembrane region" description="Helical" evidence="5">
    <location>
        <begin position="415"/>
        <end position="435"/>
    </location>
</feature>
<proteinExistence type="predicted"/>
<dbReference type="InterPro" id="IPR013098">
    <property type="entry name" value="Ig_I-set"/>
</dbReference>
<name>A0ABM1SH83_LIMPO</name>
<dbReference type="InterPro" id="IPR013783">
    <property type="entry name" value="Ig-like_fold"/>
</dbReference>
<organism evidence="8 9">
    <name type="scientific">Limulus polyphemus</name>
    <name type="common">Atlantic horseshoe crab</name>
    <dbReference type="NCBI Taxonomy" id="6850"/>
    <lineage>
        <taxon>Eukaryota</taxon>
        <taxon>Metazoa</taxon>
        <taxon>Ecdysozoa</taxon>
        <taxon>Arthropoda</taxon>
        <taxon>Chelicerata</taxon>
        <taxon>Merostomata</taxon>
        <taxon>Xiphosura</taxon>
        <taxon>Limulidae</taxon>
        <taxon>Limulus</taxon>
    </lineage>
</organism>
<dbReference type="RefSeq" id="XP_022242988.1">
    <property type="nucleotide sequence ID" value="XM_022387280.1"/>
</dbReference>
<protein>
    <submittedName>
        <fullName evidence="9">Lachesin-like</fullName>
    </submittedName>
</protein>
<evidence type="ECO:0000256" key="3">
    <source>
        <dbReference type="ARBA" id="ARBA00023157"/>
    </source>
</evidence>
<dbReference type="Proteomes" id="UP000694941">
    <property type="component" value="Unplaced"/>
</dbReference>
<gene>
    <name evidence="9" type="primary">LOC106460537</name>
</gene>
<dbReference type="InterPro" id="IPR003598">
    <property type="entry name" value="Ig_sub2"/>
</dbReference>
<dbReference type="Pfam" id="PF13927">
    <property type="entry name" value="Ig_3"/>
    <property type="match status" value="1"/>
</dbReference>
<keyword evidence="5" id="KW-0472">Membrane</keyword>
<accession>A0ABM1SH83</accession>
<feature type="domain" description="Ig-like" evidence="7">
    <location>
        <begin position="135"/>
        <end position="225"/>
    </location>
</feature>
<evidence type="ECO:0000259" key="7">
    <source>
        <dbReference type="PROSITE" id="PS50835"/>
    </source>
</evidence>
<dbReference type="InterPro" id="IPR003599">
    <property type="entry name" value="Ig_sub"/>
</dbReference>
<keyword evidence="2" id="KW-0677">Repeat</keyword>
<evidence type="ECO:0000313" key="8">
    <source>
        <dbReference type="Proteomes" id="UP000694941"/>
    </source>
</evidence>
<dbReference type="InterPro" id="IPR013106">
    <property type="entry name" value="Ig_V-set"/>
</dbReference>
<dbReference type="Pfam" id="PF07686">
    <property type="entry name" value="V-set"/>
    <property type="match status" value="1"/>
</dbReference>
<feature type="domain" description="Ig-like" evidence="7">
    <location>
        <begin position="235"/>
        <end position="327"/>
    </location>
</feature>
<evidence type="ECO:0000256" key="5">
    <source>
        <dbReference type="SAM" id="Phobius"/>
    </source>
</evidence>
<dbReference type="Pfam" id="PF07679">
    <property type="entry name" value="I-set"/>
    <property type="match status" value="1"/>
</dbReference>
<feature type="chain" id="PRO_5046292939" evidence="6">
    <location>
        <begin position="21"/>
        <end position="437"/>
    </location>
</feature>
<evidence type="ECO:0000256" key="1">
    <source>
        <dbReference type="ARBA" id="ARBA00022729"/>
    </source>
</evidence>
<keyword evidence="5" id="KW-1133">Transmembrane helix</keyword>
<dbReference type="PANTHER" id="PTHR12231">
    <property type="entry name" value="CTX-RELATED TYPE I TRANSMEMBRANE PROTEIN"/>
    <property type="match status" value="1"/>
</dbReference>
<evidence type="ECO:0000256" key="2">
    <source>
        <dbReference type="ARBA" id="ARBA00022737"/>
    </source>
</evidence>
<feature type="signal peptide" evidence="6">
    <location>
        <begin position="1"/>
        <end position="20"/>
    </location>
</feature>
<evidence type="ECO:0000256" key="6">
    <source>
        <dbReference type="SAM" id="SignalP"/>
    </source>
</evidence>
<dbReference type="InterPro" id="IPR051170">
    <property type="entry name" value="Neural/epithelial_adhesion"/>
</dbReference>
<feature type="domain" description="Ig-like" evidence="7">
    <location>
        <begin position="34"/>
        <end position="128"/>
    </location>
</feature>
<keyword evidence="1 6" id="KW-0732">Signal</keyword>